<comment type="subcellular location">
    <subcellularLocation>
        <location evidence="1">Cell membrane</location>
        <topology evidence="1">Single-pass membrane protein</topology>
    </subcellularLocation>
</comment>
<dbReference type="PANTHER" id="PTHR30329">
    <property type="entry name" value="STATOR ELEMENT OF FLAGELLAR MOTOR COMPLEX"/>
    <property type="match status" value="1"/>
</dbReference>
<comment type="similarity">
    <text evidence="2">Belongs to the MotB family.</text>
</comment>
<evidence type="ECO:0000256" key="7">
    <source>
        <dbReference type="PROSITE-ProRule" id="PRU00473"/>
    </source>
</evidence>
<feature type="compositionally biased region" description="Gly residues" evidence="8">
    <location>
        <begin position="15"/>
        <end position="27"/>
    </location>
</feature>
<proteinExistence type="inferred from homology"/>
<evidence type="ECO:0000256" key="9">
    <source>
        <dbReference type="SAM" id="Phobius"/>
    </source>
</evidence>
<dbReference type="STRING" id="1713.GCA_000718325_02585"/>
<gene>
    <name evidence="11" type="ORF">EQW73_15055</name>
    <name evidence="12" type="ORF">EQW78_13035</name>
</gene>
<feature type="transmembrane region" description="Helical" evidence="9">
    <location>
        <begin position="37"/>
        <end position="57"/>
    </location>
</feature>
<dbReference type="EMBL" id="SDJR01000010">
    <property type="protein sequence ID" value="RXR23637.1"/>
    <property type="molecule type" value="Genomic_DNA"/>
</dbReference>
<sequence>MSGRSAGHGRRRRGGGGGGGGGGGHDTGGSGRWMVSYMDMVTVIMCLFIVLFAISSVDQGKYQELKSSLAAGFGTIEDADVVEAVVDDPATEPPTDVETDLERALAEVADLTGLRDAMSRDLDAYGMSDTVRFEIDERGLTVRLVSADTFFSPGSADLTEEAGAVLQIVGPVLAPTTYEIQVEGNADYKSTVGSRFPTNWELSSSRATAVLRYLVEHSGLTEQRIAAVGFGSARPLAAGTHPEALAANRRVDIMVLSAQPEAVRALIPEVLGGTLTAADIPAAESAHRAALAGAAEATAETG</sequence>
<evidence type="ECO:0000313" key="11">
    <source>
        <dbReference type="EMBL" id="RXR23637.1"/>
    </source>
</evidence>
<evidence type="ECO:0000313" key="13">
    <source>
        <dbReference type="Proteomes" id="UP000289805"/>
    </source>
</evidence>
<comment type="caution">
    <text evidence="12">The sequence shown here is derived from an EMBL/GenBank/DDBJ whole genome shotgun (WGS) entry which is preliminary data.</text>
</comment>
<dbReference type="OrthoDB" id="9815217at2"/>
<dbReference type="CDD" id="cd07185">
    <property type="entry name" value="OmpA_C-like"/>
    <property type="match status" value="1"/>
</dbReference>
<dbReference type="Proteomes" id="UP000290517">
    <property type="component" value="Unassembled WGS sequence"/>
</dbReference>
<feature type="region of interest" description="Disordered" evidence="8">
    <location>
        <begin position="1"/>
        <end position="27"/>
    </location>
</feature>
<dbReference type="Gene3D" id="3.30.1330.60">
    <property type="entry name" value="OmpA-like domain"/>
    <property type="match status" value="1"/>
</dbReference>
<accession>A0A4Q1KS74</accession>
<dbReference type="EMBL" id="SDJQ01000016">
    <property type="protein sequence ID" value="RXR32907.1"/>
    <property type="molecule type" value="Genomic_DNA"/>
</dbReference>
<evidence type="ECO:0000256" key="1">
    <source>
        <dbReference type="ARBA" id="ARBA00004162"/>
    </source>
</evidence>
<dbReference type="SUPFAM" id="SSF103088">
    <property type="entry name" value="OmpA-like"/>
    <property type="match status" value="1"/>
</dbReference>
<dbReference type="RefSeq" id="WP_084690245.1">
    <property type="nucleotide sequence ID" value="NZ_JOFV01000011.1"/>
</dbReference>
<dbReference type="Pfam" id="PF00691">
    <property type="entry name" value="OmpA"/>
    <property type="match status" value="1"/>
</dbReference>
<evidence type="ECO:0000256" key="6">
    <source>
        <dbReference type="ARBA" id="ARBA00023136"/>
    </source>
</evidence>
<evidence type="ECO:0000313" key="12">
    <source>
        <dbReference type="EMBL" id="RXR32907.1"/>
    </source>
</evidence>
<dbReference type="GO" id="GO:0005886">
    <property type="term" value="C:plasma membrane"/>
    <property type="evidence" value="ECO:0007669"/>
    <property type="project" value="UniProtKB-SubCell"/>
</dbReference>
<dbReference type="InterPro" id="IPR006665">
    <property type="entry name" value="OmpA-like"/>
</dbReference>
<protein>
    <recommendedName>
        <fullName evidence="10">OmpA-like domain-containing protein</fullName>
    </recommendedName>
</protein>
<dbReference type="InterPro" id="IPR025713">
    <property type="entry name" value="MotB-like_N_dom"/>
</dbReference>
<dbReference type="InterPro" id="IPR036737">
    <property type="entry name" value="OmpA-like_sf"/>
</dbReference>
<dbReference type="Pfam" id="PF13677">
    <property type="entry name" value="MotB_plug"/>
    <property type="match status" value="1"/>
</dbReference>
<evidence type="ECO:0000256" key="3">
    <source>
        <dbReference type="ARBA" id="ARBA00022475"/>
    </source>
</evidence>
<keyword evidence="14" id="KW-1185">Reference proteome</keyword>
<evidence type="ECO:0000256" key="2">
    <source>
        <dbReference type="ARBA" id="ARBA00008914"/>
    </source>
</evidence>
<keyword evidence="6 7" id="KW-0472">Membrane</keyword>
<dbReference type="PROSITE" id="PS51123">
    <property type="entry name" value="OMPA_2"/>
    <property type="match status" value="1"/>
</dbReference>
<evidence type="ECO:0000256" key="8">
    <source>
        <dbReference type="SAM" id="MobiDB-lite"/>
    </source>
</evidence>
<name>A0A4Q1KS74_9CELL</name>
<dbReference type="InterPro" id="IPR050330">
    <property type="entry name" value="Bact_OuterMem_StrucFunc"/>
</dbReference>
<evidence type="ECO:0000256" key="5">
    <source>
        <dbReference type="ARBA" id="ARBA00022989"/>
    </source>
</evidence>
<evidence type="ECO:0000256" key="4">
    <source>
        <dbReference type="ARBA" id="ARBA00022692"/>
    </source>
</evidence>
<evidence type="ECO:0000313" key="14">
    <source>
        <dbReference type="Proteomes" id="UP000290517"/>
    </source>
</evidence>
<reference evidence="13 14" key="1">
    <citation type="submission" date="2019-01" db="EMBL/GenBank/DDBJ databases">
        <title>Oerskovia turbata Genome sequencing and assembly.</title>
        <authorList>
            <person name="Dou T."/>
        </authorList>
    </citation>
    <scope>NUCLEOTIDE SEQUENCE [LARGE SCALE GENOMIC DNA]</scope>
    <source>
        <strain evidence="12 13">JCM12123</strain>
        <strain evidence="11 14">JCM3160</strain>
    </source>
</reference>
<evidence type="ECO:0000259" key="10">
    <source>
        <dbReference type="PROSITE" id="PS51123"/>
    </source>
</evidence>
<organism evidence="12 13">
    <name type="scientific">Oerskovia turbata</name>
    <dbReference type="NCBI Taxonomy" id="1713"/>
    <lineage>
        <taxon>Bacteria</taxon>
        <taxon>Bacillati</taxon>
        <taxon>Actinomycetota</taxon>
        <taxon>Actinomycetes</taxon>
        <taxon>Micrococcales</taxon>
        <taxon>Cellulomonadaceae</taxon>
        <taxon>Oerskovia</taxon>
    </lineage>
</organism>
<feature type="domain" description="OmpA-like" evidence="10">
    <location>
        <begin position="138"/>
        <end position="259"/>
    </location>
</feature>
<dbReference type="AlphaFoldDB" id="A0A4Q1KS74"/>
<keyword evidence="3" id="KW-1003">Cell membrane</keyword>
<dbReference type="Proteomes" id="UP000289805">
    <property type="component" value="Unassembled WGS sequence"/>
</dbReference>
<dbReference type="PANTHER" id="PTHR30329:SF21">
    <property type="entry name" value="LIPOPROTEIN YIAD-RELATED"/>
    <property type="match status" value="1"/>
</dbReference>
<keyword evidence="5 9" id="KW-1133">Transmembrane helix</keyword>
<keyword evidence="4 9" id="KW-0812">Transmembrane</keyword>